<organism evidence="2">
    <name type="scientific">viral metagenome</name>
    <dbReference type="NCBI Taxonomy" id="1070528"/>
    <lineage>
        <taxon>unclassified sequences</taxon>
        <taxon>metagenomes</taxon>
        <taxon>organismal metagenomes</taxon>
    </lineage>
</organism>
<sequence length="266" mass="30633">MKTKRNIKKRRNLKSKSKKRGGSLENGVYVTYFELLQGIHTFFTTPFKNSLDVEKFLILKKMKDVLSSITNVSQIFNSVDEEKKLNEQNQKAFIDVLRHIFKNCYMKFDVNPSRSMWGGYSGYSPQELEFAQTFLTKVKNVFQNVQGKVKEDRGNYFELLKDYESNVFKPETDLFNNCCSLLTWNIDFSNPNQYEITEGETYLYSIIAFMMSEVNEMGQLVVGTNPNIPIAALAPYVDLRLSPTVMVGQVTFTPPLIDDVSNQPNL</sequence>
<evidence type="ECO:0000256" key="1">
    <source>
        <dbReference type="SAM" id="MobiDB-lite"/>
    </source>
</evidence>
<name>A0A6C0KWI2_9ZZZZ</name>
<accession>A0A6C0KWI2</accession>
<dbReference type="EMBL" id="MN740990">
    <property type="protein sequence ID" value="QHU21603.1"/>
    <property type="molecule type" value="Genomic_DNA"/>
</dbReference>
<feature type="region of interest" description="Disordered" evidence="1">
    <location>
        <begin position="1"/>
        <end position="21"/>
    </location>
</feature>
<dbReference type="AlphaFoldDB" id="A0A6C0KWI2"/>
<proteinExistence type="predicted"/>
<evidence type="ECO:0000313" key="2">
    <source>
        <dbReference type="EMBL" id="QHU21603.1"/>
    </source>
</evidence>
<protein>
    <submittedName>
        <fullName evidence="2">Uncharacterized protein</fullName>
    </submittedName>
</protein>
<reference evidence="2" key="1">
    <citation type="journal article" date="2020" name="Nature">
        <title>Giant virus diversity and host interactions through global metagenomics.</title>
        <authorList>
            <person name="Schulz F."/>
            <person name="Roux S."/>
            <person name="Paez-Espino D."/>
            <person name="Jungbluth S."/>
            <person name="Walsh D.A."/>
            <person name="Denef V.J."/>
            <person name="McMahon K.D."/>
            <person name="Konstantinidis K.T."/>
            <person name="Eloe-Fadrosh E.A."/>
            <person name="Kyrpides N.C."/>
            <person name="Woyke T."/>
        </authorList>
    </citation>
    <scope>NUCLEOTIDE SEQUENCE</scope>
    <source>
        <strain evidence="2">GVMAG-S-3300013094-109</strain>
    </source>
</reference>